<dbReference type="SUPFAM" id="SSF47954">
    <property type="entry name" value="Cyclin-like"/>
    <property type="match status" value="1"/>
</dbReference>
<protein>
    <submittedName>
        <fullName evidence="2">Cyclin, putative</fullName>
    </submittedName>
</protein>
<organism evidence="2 3">
    <name type="scientific">Entamoeba invadens IP1</name>
    <dbReference type="NCBI Taxonomy" id="370355"/>
    <lineage>
        <taxon>Eukaryota</taxon>
        <taxon>Amoebozoa</taxon>
        <taxon>Evosea</taxon>
        <taxon>Archamoebae</taxon>
        <taxon>Mastigamoebida</taxon>
        <taxon>Entamoebidae</taxon>
        <taxon>Entamoeba</taxon>
    </lineage>
</organism>
<dbReference type="VEuPathDB" id="AmoebaDB:EIN_174150"/>
<evidence type="ECO:0000313" key="3">
    <source>
        <dbReference type="Proteomes" id="UP000014680"/>
    </source>
</evidence>
<feature type="domain" description="Cyclin N-terminal" evidence="1">
    <location>
        <begin position="47"/>
        <end position="154"/>
    </location>
</feature>
<dbReference type="RefSeq" id="XP_004184086.1">
    <property type="nucleotide sequence ID" value="XM_004184038.1"/>
</dbReference>
<evidence type="ECO:0000259" key="1">
    <source>
        <dbReference type="Pfam" id="PF00134"/>
    </source>
</evidence>
<gene>
    <name evidence="2" type="ORF">EIN_174150</name>
</gene>
<keyword evidence="3" id="KW-1185">Reference proteome</keyword>
<dbReference type="InterPro" id="IPR006671">
    <property type="entry name" value="Cyclin_N"/>
</dbReference>
<evidence type="ECO:0000313" key="2">
    <source>
        <dbReference type="EMBL" id="ELP84740.1"/>
    </source>
</evidence>
<dbReference type="Gene3D" id="1.10.472.10">
    <property type="entry name" value="Cyclin-like"/>
    <property type="match status" value="2"/>
</dbReference>
<dbReference type="GeneID" id="14883431"/>
<reference evidence="2 3" key="1">
    <citation type="submission" date="2012-10" db="EMBL/GenBank/DDBJ databases">
        <authorList>
            <person name="Zafar N."/>
            <person name="Inman J."/>
            <person name="Hall N."/>
            <person name="Lorenzi H."/>
            <person name="Caler E."/>
        </authorList>
    </citation>
    <scope>NUCLEOTIDE SEQUENCE [LARGE SCALE GENOMIC DNA]</scope>
    <source>
        <strain evidence="2 3">IP1</strain>
    </source>
</reference>
<dbReference type="PANTHER" id="PTHR10177">
    <property type="entry name" value="CYCLINS"/>
    <property type="match status" value="1"/>
</dbReference>
<name>A0A0A1TYT8_ENTIV</name>
<dbReference type="InterPro" id="IPR039361">
    <property type="entry name" value="Cyclin"/>
</dbReference>
<dbReference type="AlphaFoldDB" id="A0A0A1TYT8"/>
<proteinExistence type="predicted"/>
<dbReference type="OMA" id="FFARDIC"/>
<dbReference type="EMBL" id="KB207112">
    <property type="protein sequence ID" value="ELP84740.1"/>
    <property type="molecule type" value="Genomic_DNA"/>
</dbReference>
<accession>A0A0A1TYT8</accession>
<dbReference type="InterPro" id="IPR036915">
    <property type="entry name" value="Cyclin-like_sf"/>
</dbReference>
<dbReference type="OrthoDB" id="26819at2759"/>
<dbReference type="Pfam" id="PF00134">
    <property type="entry name" value="Cyclin_N"/>
    <property type="match status" value="1"/>
</dbReference>
<sequence>MCAQEAIASAKPIRPISAFVPSSQKATVLEKKRRITPEFQDICRVLREKQTSLPAPDLSIATPFMRPQMVDWLFRTCDYFKFSAKIEFQALCYVDLYSSRRVVNSDELGLLFLTSLILAARYQDIEIGNEAALKMCDGKYSTESIKAMEYKLTNTGFFHPDHPTVFDFLSLLWQAAGYPPYAQDRRNHPIVEASLIFMSVMAIDPVFTTNASSGIASAAFFFARDICHFVNLWDGRYQKCILMRKEDVKEVALDFIPKMQFCLLSKTVPSFLVCQRFVHLIVAHRQKHEHVSKNIQSKNTKAQCFWDNGDVKNFD</sequence>
<dbReference type="KEGG" id="eiv:EIN_174150"/>
<dbReference type="Proteomes" id="UP000014680">
    <property type="component" value="Unassembled WGS sequence"/>
</dbReference>